<dbReference type="Proteomes" id="UP001163835">
    <property type="component" value="Unassembled WGS sequence"/>
</dbReference>
<comment type="caution">
    <text evidence="1">The sequence shown here is derived from an EMBL/GenBank/DDBJ whole genome shotgun (WGS) entry which is preliminary data.</text>
</comment>
<organism evidence="1 2">
    <name type="scientific">Lentinula aff. lateritia</name>
    <dbReference type="NCBI Taxonomy" id="2804960"/>
    <lineage>
        <taxon>Eukaryota</taxon>
        <taxon>Fungi</taxon>
        <taxon>Dikarya</taxon>
        <taxon>Basidiomycota</taxon>
        <taxon>Agaricomycotina</taxon>
        <taxon>Agaricomycetes</taxon>
        <taxon>Agaricomycetidae</taxon>
        <taxon>Agaricales</taxon>
        <taxon>Marasmiineae</taxon>
        <taxon>Omphalotaceae</taxon>
        <taxon>Lentinula</taxon>
    </lineage>
</organism>
<reference evidence="1" key="1">
    <citation type="submission" date="2022-09" db="EMBL/GenBank/DDBJ databases">
        <title>A Global Phylogenomic Analysis of the Shiitake Genus Lentinula.</title>
        <authorList>
            <consortium name="DOE Joint Genome Institute"/>
            <person name="Sierra-Patev S."/>
            <person name="Min B."/>
            <person name="Naranjo-Ortiz M."/>
            <person name="Looney B."/>
            <person name="Konkel Z."/>
            <person name="Slot J.C."/>
            <person name="Sakamoto Y."/>
            <person name="Steenwyk J.L."/>
            <person name="Rokas A."/>
            <person name="Carro J."/>
            <person name="Camarero S."/>
            <person name="Ferreira P."/>
            <person name="Molpeceres G."/>
            <person name="Ruiz-Duenas F.J."/>
            <person name="Serrano A."/>
            <person name="Henrissat B."/>
            <person name="Drula E."/>
            <person name="Hughes K.W."/>
            <person name="Mata J.L."/>
            <person name="Ishikawa N.K."/>
            <person name="Vargas-Isla R."/>
            <person name="Ushijima S."/>
            <person name="Smith C.A."/>
            <person name="Ahrendt S."/>
            <person name="Andreopoulos W."/>
            <person name="He G."/>
            <person name="Labutti K."/>
            <person name="Lipzen A."/>
            <person name="Ng V."/>
            <person name="Riley R."/>
            <person name="Sandor L."/>
            <person name="Barry K."/>
            <person name="Martinez A.T."/>
            <person name="Xiao Y."/>
            <person name="Gibbons J.G."/>
            <person name="Terashima K."/>
            <person name="Grigoriev I.V."/>
            <person name="Hibbett D.S."/>
        </authorList>
    </citation>
    <scope>NUCLEOTIDE SEQUENCE</scope>
    <source>
        <strain evidence="1">TMI1499</strain>
    </source>
</reference>
<gene>
    <name evidence="1" type="ORF">F5876DRAFT_85026</name>
</gene>
<evidence type="ECO:0000313" key="2">
    <source>
        <dbReference type="Proteomes" id="UP001163835"/>
    </source>
</evidence>
<accession>A0ACC1TFS2</accession>
<protein>
    <submittedName>
        <fullName evidence="1">Uncharacterized protein</fullName>
    </submittedName>
</protein>
<proteinExistence type="predicted"/>
<feature type="non-terminal residue" evidence="1">
    <location>
        <position position="102"/>
    </location>
</feature>
<sequence>MPPTPRPTLVPHTFTAHPYHAENQRLVARVHLLESQLADSQRENSSLTSALRDTSHALESRQREVEQLRSSSRETLEQEVEYCRVLDQFHALDEALPGAPGR</sequence>
<dbReference type="EMBL" id="MU797320">
    <property type="protein sequence ID" value="KAJ3803562.1"/>
    <property type="molecule type" value="Genomic_DNA"/>
</dbReference>
<keyword evidence="2" id="KW-1185">Reference proteome</keyword>
<name>A0ACC1TFS2_9AGAR</name>
<evidence type="ECO:0000313" key="1">
    <source>
        <dbReference type="EMBL" id="KAJ3803562.1"/>
    </source>
</evidence>